<organism evidence="2 3">
    <name type="scientific">Actinosynnema pretiosum subsp. pretiosum</name>
    <dbReference type="NCBI Taxonomy" id="103721"/>
    <lineage>
        <taxon>Bacteria</taxon>
        <taxon>Bacillati</taxon>
        <taxon>Actinomycetota</taxon>
        <taxon>Actinomycetes</taxon>
        <taxon>Pseudonocardiales</taxon>
        <taxon>Pseudonocardiaceae</taxon>
        <taxon>Actinosynnema</taxon>
    </lineage>
</organism>
<evidence type="ECO:0000256" key="1">
    <source>
        <dbReference type="SAM" id="MobiDB-lite"/>
    </source>
</evidence>
<feature type="region of interest" description="Disordered" evidence="1">
    <location>
        <begin position="133"/>
        <end position="172"/>
    </location>
</feature>
<dbReference type="EMBL" id="CP073249">
    <property type="protein sequence ID" value="QUF03972.1"/>
    <property type="molecule type" value="Genomic_DNA"/>
</dbReference>
<feature type="compositionally biased region" description="Basic and acidic residues" evidence="1">
    <location>
        <begin position="151"/>
        <end position="160"/>
    </location>
</feature>
<name>A0AA45L634_9PSEU</name>
<sequence>MAVDVHVMGEAAAARRLVAALGEPLELALRSRGAGMRSRADGVRLFGQARPRASAPTAELAVPELVKALPLVPDQGGRARLKLTGEEVELRTVLTALRPLLSLLVYPAEAYTADGVLGWVVYLHVETTSLPEPAAGAEGAVPEQPRSPRRAPSERADRRPVGGRRALPRGRR</sequence>
<evidence type="ECO:0000313" key="3">
    <source>
        <dbReference type="Proteomes" id="UP000677152"/>
    </source>
</evidence>
<accession>A0AA45L634</accession>
<protein>
    <submittedName>
        <fullName evidence="2">Uncharacterized protein</fullName>
    </submittedName>
</protein>
<reference evidence="2" key="1">
    <citation type="submission" date="2021-04" db="EMBL/GenBank/DDBJ databases">
        <title>Genomic sequence of Actinosynnema pretiosum subsp. pretiosum ATCC 31280 (C-14919).</title>
        <authorList>
            <person name="Bai L."/>
            <person name="Wang X."/>
            <person name="Xiao Y."/>
        </authorList>
    </citation>
    <scope>NUCLEOTIDE SEQUENCE</scope>
    <source>
        <strain evidence="2">ATCC 31280</strain>
    </source>
</reference>
<proteinExistence type="predicted"/>
<dbReference type="AlphaFoldDB" id="A0AA45L634"/>
<gene>
    <name evidence="2" type="ORF">KCV87_32235</name>
</gene>
<dbReference type="Proteomes" id="UP000677152">
    <property type="component" value="Chromosome"/>
</dbReference>
<feature type="compositionally biased region" description="Low complexity" evidence="1">
    <location>
        <begin position="133"/>
        <end position="144"/>
    </location>
</feature>
<evidence type="ECO:0000313" key="2">
    <source>
        <dbReference type="EMBL" id="QUF03972.1"/>
    </source>
</evidence>